<evidence type="ECO:0000313" key="2">
    <source>
        <dbReference type="Proteomes" id="UP001060085"/>
    </source>
</evidence>
<protein>
    <submittedName>
        <fullName evidence="1">Uncharacterized protein</fullName>
    </submittedName>
</protein>
<keyword evidence="2" id="KW-1185">Reference proteome</keyword>
<dbReference type="Proteomes" id="UP001060085">
    <property type="component" value="Linkage Group LG04"/>
</dbReference>
<sequence>MKRHDCNVFMERLIPIVLKKLERIFPRSFFDVMELLMVHLSYEARRYMNHLKKKIKNKARVEGSICNAYLVEEAVIFYSYYFEPHISTKARDPPRNDEGDQPRDGESSLSICNGQGRLLKYTMELRTRFPGLTKNDVHMRMGDEFSMWFSEEMVKLVNASNSKCLSAYHGEKGSSSLTNNYGVRVKGDYHAVLNEIIEVRYAGRPSQSVILFKCDWFDSHLTRGLKIHDINLWRCTFVSIYPRPIDLHL</sequence>
<comment type="caution">
    <text evidence="1">The sequence shown here is derived from an EMBL/GenBank/DDBJ whole genome shotgun (WGS) entry which is preliminary data.</text>
</comment>
<proteinExistence type="predicted"/>
<reference evidence="2" key="1">
    <citation type="journal article" date="2023" name="Nat. Plants">
        <title>Single-cell RNA sequencing provides a high-resolution roadmap for understanding the multicellular compartmentation of specialized metabolism.</title>
        <authorList>
            <person name="Sun S."/>
            <person name="Shen X."/>
            <person name="Li Y."/>
            <person name="Li Y."/>
            <person name="Wang S."/>
            <person name="Li R."/>
            <person name="Zhang H."/>
            <person name="Shen G."/>
            <person name="Guo B."/>
            <person name="Wei J."/>
            <person name="Xu J."/>
            <person name="St-Pierre B."/>
            <person name="Chen S."/>
            <person name="Sun C."/>
        </authorList>
    </citation>
    <scope>NUCLEOTIDE SEQUENCE [LARGE SCALE GENOMIC DNA]</scope>
</reference>
<evidence type="ECO:0000313" key="1">
    <source>
        <dbReference type="EMBL" id="KAI5667893.1"/>
    </source>
</evidence>
<gene>
    <name evidence="1" type="ORF">M9H77_17746</name>
</gene>
<dbReference type="EMBL" id="CM044704">
    <property type="protein sequence ID" value="KAI5667893.1"/>
    <property type="molecule type" value="Genomic_DNA"/>
</dbReference>
<organism evidence="1 2">
    <name type="scientific">Catharanthus roseus</name>
    <name type="common">Madagascar periwinkle</name>
    <name type="synonym">Vinca rosea</name>
    <dbReference type="NCBI Taxonomy" id="4058"/>
    <lineage>
        <taxon>Eukaryota</taxon>
        <taxon>Viridiplantae</taxon>
        <taxon>Streptophyta</taxon>
        <taxon>Embryophyta</taxon>
        <taxon>Tracheophyta</taxon>
        <taxon>Spermatophyta</taxon>
        <taxon>Magnoliopsida</taxon>
        <taxon>eudicotyledons</taxon>
        <taxon>Gunneridae</taxon>
        <taxon>Pentapetalae</taxon>
        <taxon>asterids</taxon>
        <taxon>lamiids</taxon>
        <taxon>Gentianales</taxon>
        <taxon>Apocynaceae</taxon>
        <taxon>Rauvolfioideae</taxon>
        <taxon>Vinceae</taxon>
        <taxon>Catharanthinae</taxon>
        <taxon>Catharanthus</taxon>
    </lineage>
</organism>
<name>A0ACC0B5G8_CATRO</name>
<accession>A0ACC0B5G8</accession>